<dbReference type="Gene3D" id="3.50.30.50">
    <property type="entry name" value="Putative cyclase"/>
    <property type="match status" value="1"/>
</dbReference>
<dbReference type="PANTHER" id="PTHR34861">
    <property type="match status" value="1"/>
</dbReference>
<protein>
    <submittedName>
        <fullName evidence="1">Cyclase family protein</fullName>
    </submittedName>
</protein>
<evidence type="ECO:0000313" key="2">
    <source>
        <dbReference type="Proteomes" id="UP000291144"/>
    </source>
</evidence>
<dbReference type="PANTHER" id="PTHR34861:SF10">
    <property type="entry name" value="CYCLASE"/>
    <property type="match status" value="1"/>
</dbReference>
<gene>
    <name evidence="1" type="ORF">E0H73_45045</name>
</gene>
<dbReference type="Proteomes" id="UP000291144">
    <property type="component" value="Unassembled WGS sequence"/>
</dbReference>
<name>A0A4R0JKU0_9ACTN</name>
<dbReference type="OrthoDB" id="7067800at2"/>
<organism evidence="1 2">
    <name type="scientific">Kribbella pittospori</name>
    <dbReference type="NCBI Taxonomy" id="722689"/>
    <lineage>
        <taxon>Bacteria</taxon>
        <taxon>Bacillati</taxon>
        <taxon>Actinomycetota</taxon>
        <taxon>Actinomycetes</taxon>
        <taxon>Propionibacteriales</taxon>
        <taxon>Kribbellaceae</taxon>
        <taxon>Kribbella</taxon>
    </lineage>
</organism>
<dbReference type="SUPFAM" id="SSF102198">
    <property type="entry name" value="Putative cyclase"/>
    <property type="match status" value="1"/>
</dbReference>
<keyword evidence="2" id="KW-1185">Reference proteome</keyword>
<dbReference type="InterPro" id="IPR037175">
    <property type="entry name" value="KFase_sf"/>
</dbReference>
<comment type="caution">
    <text evidence="1">The sequence shown here is derived from an EMBL/GenBank/DDBJ whole genome shotgun (WGS) entry which is preliminary data.</text>
</comment>
<accession>A0A4R0JKU0</accession>
<evidence type="ECO:0000313" key="1">
    <source>
        <dbReference type="EMBL" id="TCC45388.1"/>
    </source>
</evidence>
<dbReference type="InterPro" id="IPR007325">
    <property type="entry name" value="KFase/CYL"/>
</dbReference>
<reference evidence="1 2" key="1">
    <citation type="submission" date="2019-02" db="EMBL/GenBank/DDBJ databases">
        <title>Kribbella capetownensis sp. nov. and Kribbella speibonae sp. nov., isolated from soil.</title>
        <authorList>
            <person name="Curtis S.M."/>
            <person name="Norton I."/>
            <person name="Everest G.J."/>
            <person name="Meyers P.R."/>
        </authorList>
    </citation>
    <scope>NUCLEOTIDE SEQUENCE [LARGE SCALE GENOMIC DNA]</scope>
    <source>
        <strain evidence="1 2">NRRL B-24813</strain>
    </source>
</reference>
<sequence length="311" mass="32955">MIERGWQQSRGWGWVWGADDEIGALNTIDAASRLAALQSVTTGTAYDLGVLVDRTSFLAGPHVGTEVVAFRTPHGLTVDTGTELGSPGVSFNTSLVVVSDHAGTQIDGLCHATLGPDHHWYNGATAEAHGQDFGPRRSAAHTFPPIIAPGVLIDVAAAAGVDELPARHPITPTDLQDALRRQDAEIRPGDVVLIRTGAMRHWGEVGADHPALTGPDTAGLTLESARWLVEECGAMLVGSDTSTVEVMPPVDGDNQSPVHAYLLVEQGVPMGELHYLEDLAASRTYRFCYIALVPKLRGITAGFALRPVALA</sequence>
<dbReference type="EMBL" id="SJKB01000039">
    <property type="protein sequence ID" value="TCC45388.1"/>
    <property type="molecule type" value="Genomic_DNA"/>
</dbReference>
<dbReference type="GO" id="GO:0004061">
    <property type="term" value="F:arylformamidase activity"/>
    <property type="evidence" value="ECO:0007669"/>
    <property type="project" value="InterPro"/>
</dbReference>
<dbReference type="AlphaFoldDB" id="A0A4R0JKU0"/>
<proteinExistence type="predicted"/>
<dbReference type="GO" id="GO:0019441">
    <property type="term" value="P:L-tryptophan catabolic process to kynurenine"/>
    <property type="evidence" value="ECO:0007669"/>
    <property type="project" value="InterPro"/>
</dbReference>
<dbReference type="RefSeq" id="WP_131367398.1">
    <property type="nucleotide sequence ID" value="NZ_SJKB01000039.1"/>
</dbReference>
<dbReference type="Pfam" id="PF04199">
    <property type="entry name" value="Cyclase"/>
    <property type="match status" value="1"/>
</dbReference>